<dbReference type="OrthoDB" id="147547at2"/>
<gene>
    <name evidence="1" type="ORF">KDAU_01800</name>
</gene>
<sequence>MGVYMGIDCLPADWRICLAQDETPLEWKHFQDDGVLQTYLQQACFRYPDISIAVATSGENRFMSLAQWRDEPVMGEQICEDAASFLLPLSLQGHLLPSVQYLPTIAAHKRAMRPSLGSAASICHIAYLLYQMRMQDAPWLELTFYYLELLDNAYRLVVLQHGQLVDGSGEWKVLPVADCREVDSQKRKDVERQALLEQLTRELAAMMAIHHIEDIVVLDHTTQPAALRKEVIIDHFADRYRFFHYPQLETELADFEAAQGAALCAYGLSRPGLAAEVVRQLFATTNAEHLNDHRQ</sequence>
<accession>A0A401Z7L8</accession>
<comment type="caution">
    <text evidence="1">The sequence shown here is derived from an EMBL/GenBank/DDBJ whole genome shotgun (WGS) entry which is preliminary data.</text>
</comment>
<dbReference type="AlphaFoldDB" id="A0A401Z7L8"/>
<dbReference type="EMBL" id="BIFQ01000001">
    <property type="protein sequence ID" value="GCE02851.1"/>
    <property type="molecule type" value="Genomic_DNA"/>
</dbReference>
<proteinExistence type="predicted"/>
<evidence type="ECO:0000313" key="1">
    <source>
        <dbReference type="EMBL" id="GCE02851.1"/>
    </source>
</evidence>
<protein>
    <submittedName>
        <fullName evidence="1">Uncharacterized protein</fullName>
    </submittedName>
</protein>
<keyword evidence="2" id="KW-1185">Reference proteome</keyword>
<reference evidence="2" key="1">
    <citation type="submission" date="2018-12" db="EMBL/GenBank/DDBJ databases">
        <title>Tengunoibacter tsumagoiensis gen. nov., sp. nov., Dictyobacter kobayashii sp. nov., D. alpinus sp. nov., and D. joshuensis sp. nov. and description of Dictyobacteraceae fam. nov. within the order Ktedonobacterales isolated from Tengu-no-mugimeshi.</title>
        <authorList>
            <person name="Wang C.M."/>
            <person name="Zheng Y."/>
            <person name="Sakai Y."/>
            <person name="Toyoda A."/>
            <person name="Minakuchi Y."/>
            <person name="Abe K."/>
            <person name="Yokota A."/>
            <person name="Yabe S."/>
        </authorList>
    </citation>
    <scope>NUCLEOTIDE SEQUENCE [LARGE SCALE GENOMIC DNA]</scope>
    <source>
        <strain evidence="2">S-27</strain>
    </source>
</reference>
<organism evidence="1 2">
    <name type="scientific">Dictyobacter aurantiacus</name>
    <dbReference type="NCBI Taxonomy" id="1936993"/>
    <lineage>
        <taxon>Bacteria</taxon>
        <taxon>Bacillati</taxon>
        <taxon>Chloroflexota</taxon>
        <taxon>Ktedonobacteria</taxon>
        <taxon>Ktedonobacterales</taxon>
        <taxon>Dictyobacteraceae</taxon>
        <taxon>Dictyobacter</taxon>
    </lineage>
</organism>
<dbReference type="RefSeq" id="WP_126594188.1">
    <property type="nucleotide sequence ID" value="NZ_BIFQ01000001.1"/>
</dbReference>
<dbReference type="Proteomes" id="UP000287224">
    <property type="component" value="Unassembled WGS sequence"/>
</dbReference>
<name>A0A401Z7L8_9CHLR</name>
<evidence type="ECO:0000313" key="2">
    <source>
        <dbReference type="Proteomes" id="UP000287224"/>
    </source>
</evidence>